<dbReference type="Pfam" id="PF02875">
    <property type="entry name" value="Mur_ligase_C"/>
    <property type="match status" value="1"/>
</dbReference>
<dbReference type="Proteomes" id="UP000178841">
    <property type="component" value="Unassembled WGS sequence"/>
</dbReference>
<evidence type="ECO:0000256" key="1">
    <source>
        <dbReference type="ARBA" id="ARBA00022598"/>
    </source>
</evidence>
<proteinExistence type="predicted"/>
<dbReference type="SUPFAM" id="SSF53623">
    <property type="entry name" value="MurD-like peptide ligases, catalytic domain"/>
    <property type="match status" value="1"/>
</dbReference>
<dbReference type="GO" id="GO:0005524">
    <property type="term" value="F:ATP binding"/>
    <property type="evidence" value="ECO:0007669"/>
    <property type="project" value="UniProtKB-KW"/>
</dbReference>
<dbReference type="InterPro" id="IPR036615">
    <property type="entry name" value="Mur_ligase_C_dom_sf"/>
</dbReference>
<feature type="domain" description="Mur ligase C-terminal" evidence="4">
    <location>
        <begin position="272"/>
        <end position="397"/>
    </location>
</feature>
<protein>
    <recommendedName>
        <fullName evidence="8">UDP-N-acetylmuramoyl-tripeptide--D-alanyl-D-alanine ligase</fullName>
    </recommendedName>
</protein>
<dbReference type="InterPro" id="IPR004101">
    <property type="entry name" value="Mur_ligase_C"/>
</dbReference>
<name>A0A1G2CSX0_9BACT</name>
<dbReference type="Gene3D" id="3.40.1190.10">
    <property type="entry name" value="Mur-like, catalytic domain"/>
    <property type="match status" value="1"/>
</dbReference>
<keyword evidence="2" id="KW-0547">Nucleotide-binding</keyword>
<keyword evidence="3" id="KW-0067">ATP-binding</keyword>
<dbReference type="STRING" id="1798657.A2648_02285"/>
<evidence type="ECO:0000313" key="7">
    <source>
        <dbReference type="Proteomes" id="UP000178841"/>
    </source>
</evidence>
<dbReference type="InterPro" id="IPR036565">
    <property type="entry name" value="Mur-like_cat_sf"/>
</dbReference>
<dbReference type="EMBL" id="MHLH01000015">
    <property type="protein sequence ID" value="OGZ03761.1"/>
    <property type="molecule type" value="Genomic_DNA"/>
</dbReference>
<dbReference type="PANTHER" id="PTHR43024">
    <property type="entry name" value="UDP-N-ACETYLMURAMOYL-TRIPEPTIDE--D-ALANYL-D-ALANINE LIGASE"/>
    <property type="match status" value="1"/>
</dbReference>
<evidence type="ECO:0000256" key="2">
    <source>
        <dbReference type="ARBA" id="ARBA00022741"/>
    </source>
</evidence>
<evidence type="ECO:0000259" key="5">
    <source>
        <dbReference type="Pfam" id="PF08245"/>
    </source>
</evidence>
<dbReference type="Gene3D" id="3.90.190.20">
    <property type="entry name" value="Mur ligase, C-terminal domain"/>
    <property type="match status" value="1"/>
</dbReference>
<sequence>MKSIAKYFITALLTLLARVVIKKYKPKIIAVSGSVGKTSTKDAIYTVLTSGLLVWKSDKSYNSEIGVPLAVLGLENAWENPIKWLFNIVRAFQLVIFREKYPRYLVLEVGADRPGDIARIVSWLKPDISVITRFGQVPAHIEFFKDRDELIKEDGRVVEALKAGGLLIVNQDDDDSLSLKTKTKSRNLSYGFKEGADIVASNPQIMYEGSDTPQGMAYKIEYEGNIIPVRIVGALGNTPIYATLPALLVGRECGVNIVDGVEALSKHVPPPGRLRIIKGVKETIIIDDTYNSSPIASEEALSVLKELRADGRKIAVLGDMMELGRNSLSEHKRIGERVALSCDILITTGIRARGIAEGALVGGLTEKNIFQFEESYKAGKFVEGVIEKGDAILVKGSQSMRMEKIVEEIMAEPEKKEGLLVRQDPQWSRR</sequence>
<keyword evidence="1" id="KW-0436">Ligase</keyword>
<reference evidence="6 7" key="1">
    <citation type="journal article" date="2016" name="Nat. Commun.">
        <title>Thousands of microbial genomes shed light on interconnected biogeochemical processes in an aquifer system.</title>
        <authorList>
            <person name="Anantharaman K."/>
            <person name="Brown C.T."/>
            <person name="Hug L.A."/>
            <person name="Sharon I."/>
            <person name="Castelle C.J."/>
            <person name="Probst A.J."/>
            <person name="Thomas B.C."/>
            <person name="Singh A."/>
            <person name="Wilkins M.J."/>
            <person name="Karaoz U."/>
            <person name="Brodie E.L."/>
            <person name="Williams K.H."/>
            <person name="Hubbard S.S."/>
            <person name="Banfield J.F."/>
        </authorList>
    </citation>
    <scope>NUCLEOTIDE SEQUENCE [LARGE SCALE GENOMIC DNA]</scope>
</reference>
<evidence type="ECO:0008006" key="8">
    <source>
        <dbReference type="Google" id="ProtNLM"/>
    </source>
</evidence>
<dbReference type="Pfam" id="PF08245">
    <property type="entry name" value="Mur_ligase_M"/>
    <property type="match status" value="1"/>
</dbReference>
<dbReference type="GO" id="GO:0016881">
    <property type="term" value="F:acid-amino acid ligase activity"/>
    <property type="evidence" value="ECO:0007669"/>
    <property type="project" value="InterPro"/>
</dbReference>
<accession>A0A1G2CSX0</accession>
<evidence type="ECO:0000313" key="6">
    <source>
        <dbReference type="EMBL" id="OGZ03761.1"/>
    </source>
</evidence>
<dbReference type="InterPro" id="IPR013221">
    <property type="entry name" value="Mur_ligase_cen"/>
</dbReference>
<evidence type="ECO:0000256" key="3">
    <source>
        <dbReference type="ARBA" id="ARBA00022840"/>
    </source>
</evidence>
<dbReference type="SUPFAM" id="SSF53244">
    <property type="entry name" value="MurD-like peptide ligases, peptide-binding domain"/>
    <property type="match status" value="1"/>
</dbReference>
<dbReference type="PANTHER" id="PTHR43024:SF1">
    <property type="entry name" value="UDP-N-ACETYLMURAMOYL-TRIPEPTIDE--D-ALANYL-D-ALANINE LIGASE"/>
    <property type="match status" value="1"/>
</dbReference>
<comment type="caution">
    <text evidence="6">The sequence shown here is derived from an EMBL/GenBank/DDBJ whole genome shotgun (WGS) entry which is preliminary data.</text>
</comment>
<dbReference type="InterPro" id="IPR051046">
    <property type="entry name" value="MurCDEF_CellWall_CoF430Synth"/>
</dbReference>
<feature type="domain" description="Mur ligase central" evidence="5">
    <location>
        <begin position="31"/>
        <end position="211"/>
    </location>
</feature>
<gene>
    <name evidence="6" type="ORF">A2648_02285</name>
</gene>
<organism evidence="6 7">
    <name type="scientific">Candidatus Lloydbacteria bacterium RIFCSPHIGHO2_01_FULL_41_20</name>
    <dbReference type="NCBI Taxonomy" id="1798657"/>
    <lineage>
        <taxon>Bacteria</taxon>
        <taxon>Candidatus Lloydiibacteriota</taxon>
    </lineage>
</organism>
<dbReference type="AlphaFoldDB" id="A0A1G2CSX0"/>
<evidence type="ECO:0000259" key="4">
    <source>
        <dbReference type="Pfam" id="PF02875"/>
    </source>
</evidence>